<comment type="caution">
    <text evidence="5">The sequence shown here is derived from an EMBL/GenBank/DDBJ whole genome shotgun (WGS) entry which is preliminary data.</text>
</comment>
<dbReference type="GO" id="GO:0043565">
    <property type="term" value="F:sequence-specific DNA binding"/>
    <property type="evidence" value="ECO:0007669"/>
    <property type="project" value="InterPro"/>
</dbReference>
<dbReference type="GO" id="GO:0003700">
    <property type="term" value="F:DNA-binding transcription factor activity"/>
    <property type="evidence" value="ECO:0007669"/>
    <property type="project" value="InterPro"/>
</dbReference>
<dbReference type="InterPro" id="IPR037923">
    <property type="entry name" value="HTH-like"/>
</dbReference>
<dbReference type="PROSITE" id="PS01124">
    <property type="entry name" value="HTH_ARAC_FAMILY_2"/>
    <property type="match status" value="1"/>
</dbReference>
<dbReference type="InterPro" id="IPR018062">
    <property type="entry name" value="HTH_AraC-typ_CS"/>
</dbReference>
<dbReference type="Gene3D" id="1.10.10.60">
    <property type="entry name" value="Homeodomain-like"/>
    <property type="match status" value="2"/>
</dbReference>
<dbReference type="OrthoDB" id="9782911at2"/>
<name>A0A556MTJ4_9SPHI</name>
<dbReference type="Gene3D" id="2.60.120.280">
    <property type="entry name" value="Regulatory protein AraC"/>
    <property type="match status" value="1"/>
</dbReference>
<proteinExistence type="predicted"/>
<keyword evidence="6" id="KW-1185">Reference proteome</keyword>
<reference evidence="5 6" key="1">
    <citation type="submission" date="2019-07" db="EMBL/GenBank/DDBJ databases">
        <authorList>
            <person name="Huq M.A."/>
        </authorList>
    </citation>
    <scope>NUCLEOTIDE SEQUENCE [LARGE SCALE GENOMIC DNA]</scope>
    <source>
        <strain evidence="5 6">MAH-19</strain>
    </source>
</reference>
<dbReference type="InterPro" id="IPR020449">
    <property type="entry name" value="Tscrpt_reg_AraC-type_HTH"/>
</dbReference>
<dbReference type="PANTHER" id="PTHR43280">
    <property type="entry name" value="ARAC-FAMILY TRANSCRIPTIONAL REGULATOR"/>
    <property type="match status" value="1"/>
</dbReference>
<keyword evidence="2" id="KW-0238">DNA-binding</keyword>
<dbReference type="InterPro" id="IPR018060">
    <property type="entry name" value="HTH_AraC"/>
</dbReference>
<sequence length="296" mass="34396">MLNNYFKYLNITPTEERWGLYVTSVGYSKIEPNDQYPNQVHPQSHHLTWNRGRILNDYYVVFISKGKGLYASALTQPFELNAGTCFFLYPGVLHRYKPNPKIGWEEYWVGFNGYYVEQLMNHGFFDRQHPFIYLGLNKDILILFRELINAVQASLTGYPQQIAGITLQILGLINNIAEHHEYNDDPVGKLISKAKFIIQESFEDNLDMENLARELPMGYSAFRKAFKRITGESPNQYHLNLRLERAKNLLATTVLNISEIADQTGFESVFYFSKLFKKKNGISPNTFRKMIPNQEI</sequence>
<evidence type="ECO:0000256" key="2">
    <source>
        <dbReference type="ARBA" id="ARBA00023125"/>
    </source>
</evidence>
<dbReference type="RefSeq" id="WP_144246811.1">
    <property type="nucleotide sequence ID" value="NZ_VLPK01000001.1"/>
</dbReference>
<dbReference type="AlphaFoldDB" id="A0A556MTJ4"/>
<feature type="domain" description="HTH araC/xylS-type" evidence="4">
    <location>
        <begin position="192"/>
        <end position="290"/>
    </location>
</feature>
<dbReference type="PROSITE" id="PS00041">
    <property type="entry name" value="HTH_ARAC_FAMILY_1"/>
    <property type="match status" value="1"/>
</dbReference>
<dbReference type="SUPFAM" id="SSF51215">
    <property type="entry name" value="Regulatory protein AraC"/>
    <property type="match status" value="1"/>
</dbReference>
<evidence type="ECO:0000256" key="1">
    <source>
        <dbReference type="ARBA" id="ARBA00023015"/>
    </source>
</evidence>
<dbReference type="SMART" id="SM00342">
    <property type="entry name" value="HTH_ARAC"/>
    <property type="match status" value="1"/>
</dbReference>
<organism evidence="5 6">
    <name type="scientific">Mucilaginibacter corticis</name>
    <dbReference type="NCBI Taxonomy" id="2597670"/>
    <lineage>
        <taxon>Bacteria</taxon>
        <taxon>Pseudomonadati</taxon>
        <taxon>Bacteroidota</taxon>
        <taxon>Sphingobacteriia</taxon>
        <taxon>Sphingobacteriales</taxon>
        <taxon>Sphingobacteriaceae</taxon>
        <taxon>Mucilaginibacter</taxon>
    </lineage>
</organism>
<dbReference type="Proteomes" id="UP000318733">
    <property type="component" value="Unassembled WGS sequence"/>
</dbReference>
<evidence type="ECO:0000256" key="3">
    <source>
        <dbReference type="ARBA" id="ARBA00023163"/>
    </source>
</evidence>
<evidence type="ECO:0000313" key="6">
    <source>
        <dbReference type="Proteomes" id="UP000318733"/>
    </source>
</evidence>
<keyword evidence="1" id="KW-0805">Transcription regulation</keyword>
<dbReference type="Pfam" id="PF02311">
    <property type="entry name" value="AraC_binding"/>
    <property type="match status" value="1"/>
</dbReference>
<dbReference type="SUPFAM" id="SSF46689">
    <property type="entry name" value="Homeodomain-like"/>
    <property type="match status" value="2"/>
</dbReference>
<evidence type="ECO:0000313" key="5">
    <source>
        <dbReference type="EMBL" id="TSJ43246.1"/>
    </source>
</evidence>
<evidence type="ECO:0000259" key="4">
    <source>
        <dbReference type="PROSITE" id="PS01124"/>
    </source>
</evidence>
<dbReference type="EMBL" id="VLPK01000001">
    <property type="protein sequence ID" value="TSJ43246.1"/>
    <property type="molecule type" value="Genomic_DNA"/>
</dbReference>
<keyword evidence="3" id="KW-0804">Transcription</keyword>
<dbReference type="PRINTS" id="PR00032">
    <property type="entry name" value="HTHARAC"/>
</dbReference>
<accession>A0A556MTJ4</accession>
<dbReference type="Pfam" id="PF12833">
    <property type="entry name" value="HTH_18"/>
    <property type="match status" value="1"/>
</dbReference>
<gene>
    <name evidence="5" type="ORF">FO440_03365</name>
</gene>
<dbReference type="PANTHER" id="PTHR43280:SF30">
    <property type="entry name" value="MMSAB OPERON REGULATORY PROTEIN"/>
    <property type="match status" value="1"/>
</dbReference>
<protein>
    <submittedName>
        <fullName evidence="5">AraC family transcriptional regulator</fullName>
    </submittedName>
</protein>
<dbReference type="InterPro" id="IPR009057">
    <property type="entry name" value="Homeodomain-like_sf"/>
</dbReference>
<dbReference type="InterPro" id="IPR003313">
    <property type="entry name" value="AraC-bd"/>
</dbReference>